<dbReference type="Pfam" id="PF00027">
    <property type="entry name" value="cNMP_binding"/>
    <property type="match status" value="1"/>
</dbReference>
<name>A0ABX7I540_9BACT</name>
<accession>A0ABX7I540</accession>
<dbReference type="RefSeq" id="WP_204662838.1">
    <property type="nucleotide sequence ID" value="NZ_CP056775.1"/>
</dbReference>
<proteinExistence type="predicted"/>
<dbReference type="Gene3D" id="2.60.120.10">
    <property type="entry name" value="Jelly Rolls"/>
    <property type="match status" value="1"/>
</dbReference>
<dbReference type="SUPFAM" id="SSF51206">
    <property type="entry name" value="cAMP-binding domain-like"/>
    <property type="match status" value="1"/>
</dbReference>
<reference evidence="2 3" key="1">
    <citation type="submission" date="2020-06" db="EMBL/GenBank/DDBJ databases">
        <title>Dyadobacter sandarakinus sp. nov., isolated from the soil of the Arctic Yellow River Station.</title>
        <authorList>
            <person name="Zhang Y."/>
            <person name="Peng F."/>
        </authorList>
    </citation>
    <scope>NUCLEOTIDE SEQUENCE [LARGE SCALE GENOMIC DNA]</scope>
    <source>
        <strain evidence="2 3">Q3-56</strain>
    </source>
</reference>
<dbReference type="PROSITE" id="PS50042">
    <property type="entry name" value="CNMP_BINDING_3"/>
    <property type="match status" value="1"/>
</dbReference>
<sequence>MPHPLIDHIRRMVELAPEEEAEILSFFEPVTARKKYILARAGETSPDLYFVAEGCIRLFHLSERGAEQTIQFAIEGWWLTDFSAFPTQQCSEFTIQALEKSELLAISAARHELLLARFPQLERYFRLIYQRAYGASQVRLKYQHDLSREEMYRRFASSYPQFTQRIPQYLLASFLGFTPEYLSELRKKRS</sequence>
<organism evidence="2 3">
    <name type="scientific">Dyadobacter sandarakinus</name>
    <dbReference type="NCBI Taxonomy" id="2747268"/>
    <lineage>
        <taxon>Bacteria</taxon>
        <taxon>Pseudomonadati</taxon>
        <taxon>Bacteroidota</taxon>
        <taxon>Cytophagia</taxon>
        <taxon>Cytophagales</taxon>
        <taxon>Spirosomataceae</taxon>
        <taxon>Dyadobacter</taxon>
    </lineage>
</organism>
<gene>
    <name evidence="2" type="ORF">HWI92_08795</name>
</gene>
<evidence type="ECO:0000313" key="3">
    <source>
        <dbReference type="Proteomes" id="UP000612680"/>
    </source>
</evidence>
<dbReference type="InterPro" id="IPR014710">
    <property type="entry name" value="RmlC-like_jellyroll"/>
</dbReference>
<dbReference type="Proteomes" id="UP000612680">
    <property type="component" value="Chromosome"/>
</dbReference>
<dbReference type="InterPro" id="IPR018490">
    <property type="entry name" value="cNMP-bd_dom_sf"/>
</dbReference>
<evidence type="ECO:0000313" key="2">
    <source>
        <dbReference type="EMBL" id="QRR00990.1"/>
    </source>
</evidence>
<feature type="domain" description="Cyclic nucleotide-binding" evidence="1">
    <location>
        <begin position="11"/>
        <end position="132"/>
    </location>
</feature>
<dbReference type="CDD" id="cd00038">
    <property type="entry name" value="CAP_ED"/>
    <property type="match status" value="1"/>
</dbReference>
<dbReference type="EMBL" id="CP056775">
    <property type="protein sequence ID" value="QRR00990.1"/>
    <property type="molecule type" value="Genomic_DNA"/>
</dbReference>
<protein>
    <submittedName>
        <fullName evidence="2">Crp/Fnr family transcriptional regulator</fullName>
    </submittedName>
</protein>
<dbReference type="InterPro" id="IPR000595">
    <property type="entry name" value="cNMP-bd_dom"/>
</dbReference>
<evidence type="ECO:0000259" key="1">
    <source>
        <dbReference type="PROSITE" id="PS50042"/>
    </source>
</evidence>
<keyword evidence="3" id="KW-1185">Reference proteome</keyword>